<gene>
    <name evidence="3" type="ORF">KUF71_021325</name>
</gene>
<feature type="compositionally biased region" description="Basic and acidic residues" evidence="1">
    <location>
        <begin position="213"/>
        <end position="232"/>
    </location>
</feature>
<feature type="region of interest" description="Disordered" evidence="1">
    <location>
        <begin position="42"/>
        <end position="72"/>
    </location>
</feature>
<reference evidence="3" key="1">
    <citation type="submission" date="2021-07" db="EMBL/GenBank/DDBJ databases">
        <authorList>
            <person name="Catto M.A."/>
            <person name="Jacobson A."/>
            <person name="Kennedy G."/>
            <person name="Labadie P."/>
            <person name="Hunt B.G."/>
            <person name="Srinivasan R."/>
        </authorList>
    </citation>
    <scope>NUCLEOTIDE SEQUENCE</scope>
    <source>
        <strain evidence="3">PL_HMW_Pooled</strain>
        <tissue evidence="3">Head</tissue>
    </source>
</reference>
<dbReference type="Pfam" id="PF00078">
    <property type="entry name" value="RVT_1"/>
    <property type="match status" value="1"/>
</dbReference>
<organism evidence="3 4">
    <name type="scientific">Frankliniella fusca</name>
    <dbReference type="NCBI Taxonomy" id="407009"/>
    <lineage>
        <taxon>Eukaryota</taxon>
        <taxon>Metazoa</taxon>
        <taxon>Ecdysozoa</taxon>
        <taxon>Arthropoda</taxon>
        <taxon>Hexapoda</taxon>
        <taxon>Insecta</taxon>
        <taxon>Pterygota</taxon>
        <taxon>Neoptera</taxon>
        <taxon>Paraneoptera</taxon>
        <taxon>Thysanoptera</taxon>
        <taxon>Terebrantia</taxon>
        <taxon>Thripoidea</taxon>
        <taxon>Thripidae</taxon>
        <taxon>Frankliniella</taxon>
    </lineage>
</organism>
<feature type="domain" description="Reverse transcriptase" evidence="2">
    <location>
        <begin position="184"/>
        <end position="509"/>
    </location>
</feature>
<comment type="caution">
    <text evidence="3">The sequence shown here is derived from an EMBL/GenBank/DDBJ whole genome shotgun (WGS) entry which is preliminary data.</text>
</comment>
<dbReference type="PANTHER" id="PTHR35450">
    <property type="entry name" value="REVERSE TRANSCRIPTASE DOMAIN-CONTAINING PROTEIN"/>
    <property type="match status" value="1"/>
</dbReference>
<dbReference type="SUPFAM" id="SSF56672">
    <property type="entry name" value="DNA/RNA polymerases"/>
    <property type="match status" value="1"/>
</dbReference>
<proteinExistence type="predicted"/>
<dbReference type="Proteomes" id="UP001219518">
    <property type="component" value="Unassembled WGS sequence"/>
</dbReference>
<dbReference type="InterPro" id="IPR000477">
    <property type="entry name" value="RT_dom"/>
</dbReference>
<reference evidence="3" key="2">
    <citation type="journal article" date="2023" name="BMC Genomics">
        <title>Pest status, molecular evolution, and epigenetic factors derived from the genome assembly of Frankliniella fusca, a thysanopteran phytovirus vector.</title>
        <authorList>
            <person name="Catto M.A."/>
            <person name="Labadie P.E."/>
            <person name="Jacobson A.L."/>
            <person name="Kennedy G.G."/>
            <person name="Srinivasan R."/>
            <person name="Hunt B.G."/>
        </authorList>
    </citation>
    <scope>NUCLEOTIDE SEQUENCE</scope>
    <source>
        <strain evidence="3">PL_HMW_Pooled</strain>
    </source>
</reference>
<accession>A0AAE1GYY0</accession>
<keyword evidence="4" id="KW-1185">Reference proteome</keyword>
<evidence type="ECO:0000256" key="1">
    <source>
        <dbReference type="SAM" id="MobiDB-lite"/>
    </source>
</evidence>
<protein>
    <submittedName>
        <fullName evidence="3">Retrovirus-related Pol polyprotein from type-2 retrotransposable element R2DM</fullName>
    </submittedName>
</protein>
<feature type="compositionally biased region" description="Low complexity" evidence="1">
    <location>
        <begin position="233"/>
        <end position="242"/>
    </location>
</feature>
<dbReference type="PANTHER" id="PTHR35450:SF2">
    <property type="entry name" value="REVERSE TRANSCRIPTASE DOMAIN-CONTAINING PROTEIN"/>
    <property type="match status" value="1"/>
</dbReference>
<evidence type="ECO:0000313" key="3">
    <source>
        <dbReference type="EMBL" id="KAK3911664.1"/>
    </source>
</evidence>
<evidence type="ECO:0000313" key="4">
    <source>
        <dbReference type="Proteomes" id="UP001219518"/>
    </source>
</evidence>
<dbReference type="GO" id="GO:0071897">
    <property type="term" value="P:DNA biosynthetic process"/>
    <property type="evidence" value="ECO:0007669"/>
    <property type="project" value="UniProtKB-ARBA"/>
</dbReference>
<dbReference type="AlphaFoldDB" id="A0AAE1GYY0"/>
<evidence type="ECO:0000259" key="2">
    <source>
        <dbReference type="PROSITE" id="PS50878"/>
    </source>
</evidence>
<name>A0AAE1GYY0_9NEOP</name>
<dbReference type="EMBL" id="JAHWGI010000284">
    <property type="protein sequence ID" value="KAK3911664.1"/>
    <property type="molecule type" value="Genomic_DNA"/>
</dbReference>
<sequence length="687" mass="75104">MVRFNHVALISTRAALANSNGEVVDQIVSQVEPAVSIKSESSALSLSGEESKGEEERASIMQAKPGQPAPDEDKVFPITDINILKQFIKNLPSAKYTTRVSQFRKMGVYTQHAIGSSYRFTMYGHAWEIGLDKTRDLIPRSPEFLVDFSKRYKGQWGEVRAAKFLYNFAGSGSKMVIATWSDEIYRDPYHTTMAIMIGMLLYYERRDKTVGEKDHIPGFMERRSSKQDEASRRLSSGGSSQSKPDSFPGSLYGSPSGSRGKGRGRPKSFVTNLLCNNKIAFNTEPPMLMGASWLAKRCDFREPSPRLSEKTQGKDQCLDDAKQSGRQLVVTCLDLRNAFGSAPHAALLHLLKLHGVHPDLTNIIQDAFAGGSTTIATGSGDTRPVPIASGVKQGDPLSPVVFNLLIEALLLTIQRLSDEHGYQLHDITIPVLAYADDLVLLAQSPASMQHLLDAVGRAASWVGLQFNAAKCATLHVVKKKANLDTVTSIQQQVIPTLGDSDANHLGVPTGLRIDQTPEATIKAMLGDVRAAERSLLSDWQKLYAIRTFVVPQVQFSLLTSKIKKEAFSELDREIKRVAKAAMHLPQRASAEPVFLPPHKGGANLLPLGDLADVGAIVHAFKVLTCPDPVVKLVAERSVKRFASRLLGHDPSDAELAAVLSGDPTPKGVHNASSVWSRFLAKKWKPTS</sequence>
<dbReference type="InterPro" id="IPR043502">
    <property type="entry name" value="DNA/RNA_pol_sf"/>
</dbReference>
<feature type="region of interest" description="Disordered" evidence="1">
    <location>
        <begin position="213"/>
        <end position="265"/>
    </location>
</feature>
<dbReference type="PROSITE" id="PS50878">
    <property type="entry name" value="RT_POL"/>
    <property type="match status" value="1"/>
</dbReference>
<feature type="compositionally biased region" description="Basic and acidic residues" evidence="1">
    <location>
        <begin position="49"/>
        <end position="58"/>
    </location>
</feature>